<gene>
    <name evidence="1" type="ORF">A3J58_00265</name>
</gene>
<proteinExistence type="predicted"/>
<name>A0A1G2L0U4_9BACT</name>
<reference evidence="1 2" key="1">
    <citation type="journal article" date="2016" name="Nat. Commun.">
        <title>Thousands of microbial genomes shed light on interconnected biogeochemical processes in an aquifer system.</title>
        <authorList>
            <person name="Anantharaman K."/>
            <person name="Brown C.T."/>
            <person name="Hug L.A."/>
            <person name="Sharon I."/>
            <person name="Castelle C.J."/>
            <person name="Probst A.J."/>
            <person name="Thomas B.C."/>
            <person name="Singh A."/>
            <person name="Wilkins M.J."/>
            <person name="Karaoz U."/>
            <person name="Brodie E.L."/>
            <person name="Williams K.H."/>
            <person name="Hubbard S.S."/>
            <person name="Banfield J.F."/>
        </authorList>
    </citation>
    <scope>NUCLEOTIDE SEQUENCE [LARGE SCALE GENOMIC DNA]</scope>
</reference>
<comment type="caution">
    <text evidence="1">The sequence shown here is derived from an EMBL/GenBank/DDBJ whole genome shotgun (WGS) entry which is preliminary data.</text>
</comment>
<sequence length="393" mass="45692">MKTKEEIFAEHISDWLKAKGDKKKRGEIARHMVYVTTCHKKSVARTFKRLQLRDKTHEERRGRPTYYDKATDAALRNVWEAADYACGILLHAMIRDYAAVLDRDGMWTHGDEATGKLLAMSERTVRRRVEKFRAENGKLRKGRSGTSPSALKHIIPIFKGPWTDVSPGRGQIDTVAHCGESLAGSFIWSVNYTDAATYWCIPRAQWNKGEEATRASIQEIEQKLPFPLLELHPDSGGEFVNWHLKRWCDAHDPPIALTRSEPYKKNDNMYVEERNGHVVRRYVGWERLDDLEIVPVLNELYDTLAPYLNHWKPVRRMIEKKRIGARYVRTYEKRALTPYERVLVRGDITEEIKEKLRKEHTTQNPLLLLGKIATLKKRMYDIQKASRNREATG</sequence>
<evidence type="ECO:0000313" key="2">
    <source>
        <dbReference type="Proteomes" id="UP000178510"/>
    </source>
</evidence>
<accession>A0A1G2L0U4</accession>
<dbReference type="AlphaFoldDB" id="A0A1G2L0U4"/>
<protein>
    <recommendedName>
        <fullName evidence="3">Integrase catalytic domain-containing protein</fullName>
    </recommendedName>
</protein>
<dbReference type="Proteomes" id="UP000178510">
    <property type="component" value="Unassembled WGS sequence"/>
</dbReference>
<dbReference type="InterPro" id="IPR012337">
    <property type="entry name" value="RNaseH-like_sf"/>
</dbReference>
<dbReference type="Gene3D" id="3.30.420.10">
    <property type="entry name" value="Ribonuclease H-like superfamily/Ribonuclease H"/>
    <property type="match status" value="1"/>
</dbReference>
<dbReference type="GO" id="GO:0003676">
    <property type="term" value="F:nucleic acid binding"/>
    <property type="evidence" value="ECO:0007669"/>
    <property type="project" value="InterPro"/>
</dbReference>
<dbReference type="SUPFAM" id="SSF53098">
    <property type="entry name" value="Ribonuclease H-like"/>
    <property type="match status" value="1"/>
</dbReference>
<dbReference type="InterPro" id="IPR036397">
    <property type="entry name" value="RNaseH_sf"/>
</dbReference>
<evidence type="ECO:0000313" key="1">
    <source>
        <dbReference type="EMBL" id="OHA04309.1"/>
    </source>
</evidence>
<dbReference type="EMBL" id="MHQM01000002">
    <property type="protein sequence ID" value="OHA04309.1"/>
    <property type="molecule type" value="Genomic_DNA"/>
</dbReference>
<organism evidence="1 2">
    <name type="scientific">Candidatus Sungbacteria bacterium RIFCSPHIGHO2_02_FULL_52_23</name>
    <dbReference type="NCBI Taxonomy" id="1802274"/>
    <lineage>
        <taxon>Bacteria</taxon>
        <taxon>Candidatus Sungiibacteriota</taxon>
    </lineage>
</organism>
<evidence type="ECO:0008006" key="3">
    <source>
        <dbReference type="Google" id="ProtNLM"/>
    </source>
</evidence>